<organism evidence="1 2">
    <name type="scientific">candidate division WWE3 bacterium CG22_combo_CG10-13_8_21_14_all_39_12</name>
    <dbReference type="NCBI Taxonomy" id="1975094"/>
    <lineage>
        <taxon>Bacteria</taxon>
        <taxon>Katanobacteria</taxon>
    </lineage>
</organism>
<dbReference type="Pfam" id="PF13489">
    <property type="entry name" value="Methyltransf_23"/>
    <property type="match status" value="1"/>
</dbReference>
<comment type="caution">
    <text evidence="1">The sequence shown here is derived from an EMBL/GenBank/DDBJ whole genome shotgun (WGS) entry which is preliminary data.</text>
</comment>
<accession>A0A2H0BEJ0</accession>
<reference evidence="1 2" key="1">
    <citation type="submission" date="2017-09" db="EMBL/GenBank/DDBJ databases">
        <title>Depth-based differentiation of microbial function through sediment-hosted aquifers and enrichment of novel symbionts in the deep terrestrial subsurface.</title>
        <authorList>
            <person name="Probst A.J."/>
            <person name="Ladd B."/>
            <person name="Jarett J.K."/>
            <person name="Geller-Mcgrath D.E."/>
            <person name="Sieber C.M."/>
            <person name="Emerson J.B."/>
            <person name="Anantharaman K."/>
            <person name="Thomas B.C."/>
            <person name="Malmstrom R."/>
            <person name="Stieglmeier M."/>
            <person name="Klingl A."/>
            <person name="Woyke T."/>
            <person name="Ryan C.M."/>
            <person name="Banfield J.F."/>
        </authorList>
    </citation>
    <scope>NUCLEOTIDE SEQUENCE [LARGE SCALE GENOMIC DNA]</scope>
    <source>
        <strain evidence="1">CG22_combo_CG10-13_8_21_14_all_39_12</strain>
    </source>
</reference>
<dbReference type="Proteomes" id="UP000228495">
    <property type="component" value="Unassembled WGS sequence"/>
</dbReference>
<name>A0A2H0BEJ0_UNCKA</name>
<keyword evidence="1" id="KW-0808">Transferase</keyword>
<dbReference type="EMBL" id="PCSU01000092">
    <property type="protein sequence ID" value="PIP56034.1"/>
    <property type="molecule type" value="Genomic_DNA"/>
</dbReference>
<dbReference type="InterPro" id="IPR029063">
    <property type="entry name" value="SAM-dependent_MTases_sf"/>
</dbReference>
<dbReference type="SUPFAM" id="SSF53335">
    <property type="entry name" value="S-adenosyl-L-methionine-dependent methyltransferases"/>
    <property type="match status" value="1"/>
</dbReference>
<dbReference type="GO" id="GO:0032259">
    <property type="term" value="P:methylation"/>
    <property type="evidence" value="ECO:0007669"/>
    <property type="project" value="UniProtKB-KW"/>
</dbReference>
<proteinExistence type="predicted"/>
<dbReference type="GO" id="GO:0008168">
    <property type="term" value="F:methyltransferase activity"/>
    <property type="evidence" value="ECO:0007669"/>
    <property type="project" value="UniProtKB-KW"/>
</dbReference>
<keyword evidence="1" id="KW-0489">Methyltransferase</keyword>
<dbReference type="Gene3D" id="3.40.50.150">
    <property type="entry name" value="Vaccinia Virus protein VP39"/>
    <property type="match status" value="1"/>
</dbReference>
<evidence type="ECO:0000313" key="1">
    <source>
        <dbReference type="EMBL" id="PIP56034.1"/>
    </source>
</evidence>
<protein>
    <submittedName>
        <fullName evidence="1">Methyltransferase type 12</fullName>
    </submittedName>
</protein>
<evidence type="ECO:0000313" key="2">
    <source>
        <dbReference type="Proteomes" id="UP000228495"/>
    </source>
</evidence>
<dbReference type="AlphaFoldDB" id="A0A2H0BEJ0"/>
<sequence length="211" mass="24450">MCPLCNSTNIQNISGPLERGYSLCKTCRLIFVNPKYFLKPDEEKARYETHNNGPDQPGHVTFLSRALVQAEPLINHDMKILDYGCGPVPTLSVMLKEKGYSCDDYDPFFFPNRQDKQYDAIFSTETFEHFFGPKKELDWITKHLKANGFLIVMTEPYTDIEKFPTWYYARDPTHVLFFHDTTMDTLAKAYGSKRLPSTDNRVFILKKLPAK</sequence>
<gene>
    <name evidence="1" type="ORF">COX05_05140</name>
</gene>